<dbReference type="STRING" id="331657.A0A4U0XTN0"/>
<sequence>MKDPLKKDKIAISGDFGSARTPDAIKRWIELNGGTYTTSVTSDTTHLICSKAHWGKQVAAVKKALSHKDIKVVSYDWLEDTLHSRSHKRETAYLWKVLDRTALKKRAAKERAERSALKREGKAAGRGGILGEALKVHVEELGVDDRRAGKVRVKRGPKKNVEVGMMAEEAPDVRKFEKGCKAAANDILSDNYHIYTDETGFEYAITLTKIDVARNRNERHHLKLYESNSLPPTYSTHVLSSSPVSTTTAPTSSILIPAVPTSTFTSTTLTPLGSTYGTAFLSFCQFFRAKTGSWWSERLDPPAKPQHAGAKAPLMQWERTKDLGDIVGKKGRPRKGNNDGEEASGGEKEGEEEMAKAKTWAEMGFAYRAPPVDQPRGTLLGVVVEADGDGVDEGAYEMVGLGGYVWGGGN</sequence>
<dbReference type="InterPro" id="IPR001357">
    <property type="entry name" value="BRCT_dom"/>
</dbReference>
<comment type="caution">
    <text evidence="4">The sequence shown here is derived from an EMBL/GenBank/DDBJ whole genome shotgun (WGS) entry which is preliminary data.</text>
</comment>
<proteinExistence type="predicted"/>
<feature type="domain" description="WGR" evidence="3">
    <location>
        <begin position="191"/>
        <end position="308"/>
    </location>
</feature>
<name>A0A4U0XTN0_9PEZI</name>
<dbReference type="CDD" id="cd00027">
    <property type="entry name" value="BRCT"/>
    <property type="match status" value="1"/>
</dbReference>
<gene>
    <name evidence="4" type="ORF">B0A49_01271</name>
</gene>
<dbReference type="Pfam" id="PF00533">
    <property type="entry name" value="BRCT"/>
    <property type="match status" value="1"/>
</dbReference>
<dbReference type="SUPFAM" id="SSF142921">
    <property type="entry name" value="WGR domain-like"/>
    <property type="match status" value="1"/>
</dbReference>
<evidence type="ECO:0000313" key="5">
    <source>
        <dbReference type="Proteomes" id="UP000308768"/>
    </source>
</evidence>
<dbReference type="InterPro" id="IPR036930">
    <property type="entry name" value="WGR_dom_sf"/>
</dbReference>
<reference evidence="4 5" key="1">
    <citation type="submission" date="2017-03" db="EMBL/GenBank/DDBJ databases">
        <title>Genomes of endolithic fungi from Antarctica.</title>
        <authorList>
            <person name="Coleine C."/>
            <person name="Masonjones S."/>
            <person name="Stajich J.E."/>
        </authorList>
    </citation>
    <scope>NUCLEOTIDE SEQUENCE [LARGE SCALE GENOMIC DNA]</scope>
    <source>
        <strain evidence="4 5">CCFEE 5187</strain>
    </source>
</reference>
<dbReference type="SUPFAM" id="SSF52113">
    <property type="entry name" value="BRCT domain"/>
    <property type="match status" value="1"/>
</dbReference>
<evidence type="ECO:0000313" key="4">
    <source>
        <dbReference type="EMBL" id="TKA79941.1"/>
    </source>
</evidence>
<dbReference type="EMBL" id="NAJN01000077">
    <property type="protein sequence ID" value="TKA79941.1"/>
    <property type="molecule type" value="Genomic_DNA"/>
</dbReference>
<feature type="domain" description="BRCT" evidence="2">
    <location>
        <begin position="1"/>
        <end position="95"/>
    </location>
</feature>
<dbReference type="PROSITE" id="PS50172">
    <property type="entry name" value="BRCT"/>
    <property type="match status" value="1"/>
</dbReference>
<dbReference type="AlphaFoldDB" id="A0A4U0XTN0"/>
<dbReference type="Gene3D" id="3.40.50.10190">
    <property type="entry name" value="BRCT domain"/>
    <property type="match status" value="1"/>
</dbReference>
<accession>A0A4U0XTN0</accession>
<protein>
    <submittedName>
        <fullName evidence="4">Uncharacterized protein</fullName>
    </submittedName>
</protein>
<feature type="region of interest" description="Disordered" evidence="1">
    <location>
        <begin position="324"/>
        <end position="354"/>
    </location>
</feature>
<dbReference type="SMART" id="SM00292">
    <property type="entry name" value="BRCT"/>
    <property type="match status" value="1"/>
</dbReference>
<evidence type="ECO:0000256" key="1">
    <source>
        <dbReference type="SAM" id="MobiDB-lite"/>
    </source>
</evidence>
<dbReference type="Proteomes" id="UP000308768">
    <property type="component" value="Unassembled WGS sequence"/>
</dbReference>
<dbReference type="InterPro" id="IPR008893">
    <property type="entry name" value="WGR_domain"/>
</dbReference>
<feature type="compositionally biased region" description="Basic and acidic residues" evidence="1">
    <location>
        <begin position="345"/>
        <end position="354"/>
    </location>
</feature>
<evidence type="ECO:0000259" key="2">
    <source>
        <dbReference type="PROSITE" id="PS50172"/>
    </source>
</evidence>
<dbReference type="OrthoDB" id="342264at2759"/>
<dbReference type="PROSITE" id="PS51977">
    <property type="entry name" value="WGR"/>
    <property type="match status" value="1"/>
</dbReference>
<keyword evidence="5" id="KW-1185">Reference proteome</keyword>
<organism evidence="4 5">
    <name type="scientific">Cryomyces minteri</name>
    <dbReference type="NCBI Taxonomy" id="331657"/>
    <lineage>
        <taxon>Eukaryota</taxon>
        <taxon>Fungi</taxon>
        <taxon>Dikarya</taxon>
        <taxon>Ascomycota</taxon>
        <taxon>Pezizomycotina</taxon>
        <taxon>Dothideomycetes</taxon>
        <taxon>Dothideomycetes incertae sedis</taxon>
        <taxon>Cryomyces</taxon>
    </lineage>
</organism>
<dbReference type="InterPro" id="IPR036420">
    <property type="entry name" value="BRCT_dom_sf"/>
</dbReference>
<evidence type="ECO:0000259" key="3">
    <source>
        <dbReference type="PROSITE" id="PS51977"/>
    </source>
</evidence>